<dbReference type="AlphaFoldDB" id="A0A8T0CUD9"/>
<dbReference type="Gramene" id="rna-gnl|WGS:JABURB|Cocit.C0204.1">
    <property type="protein sequence ID" value="cds-KAF8033863.1"/>
    <property type="gene ID" value="gene-BT93_C0204"/>
</dbReference>
<organism evidence="2 3">
    <name type="scientific">Corymbia citriodora subsp. variegata</name>
    <dbReference type="NCBI Taxonomy" id="360336"/>
    <lineage>
        <taxon>Eukaryota</taxon>
        <taxon>Viridiplantae</taxon>
        <taxon>Streptophyta</taxon>
        <taxon>Embryophyta</taxon>
        <taxon>Tracheophyta</taxon>
        <taxon>Spermatophyta</taxon>
        <taxon>Magnoliopsida</taxon>
        <taxon>eudicotyledons</taxon>
        <taxon>Gunneridae</taxon>
        <taxon>Pentapetalae</taxon>
        <taxon>rosids</taxon>
        <taxon>malvids</taxon>
        <taxon>Myrtales</taxon>
        <taxon>Myrtaceae</taxon>
        <taxon>Myrtoideae</taxon>
        <taxon>Eucalypteae</taxon>
        <taxon>Corymbia</taxon>
    </lineage>
</organism>
<dbReference type="OrthoDB" id="657187at2759"/>
<feature type="compositionally biased region" description="Basic and acidic residues" evidence="1">
    <location>
        <begin position="1"/>
        <end position="15"/>
    </location>
</feature>
<evidence type="ECO:0000313" key="3">
    <source>
        <dbReference type="Proteomes" id="UP000806378"/>
    </source>
</evidence>
<proteinExistence type="predicted"/>
<gene>
    <name evidence="2" type="ORF">BT93_L4337</name>
</gene>
<comment type="caution">
    <text evidence="2">The sequence shown here is derived from an EMBL/GenBank/DDBJ whole genome shotgun (WGS) entry which is preliminary data.</text>
</comment>
<dbReference type="Proteomes" id="UP000806378">
    <property type="component" value="Unassembled WGS sequence"/>
</dbReference>
<name>A0A8T0CUD9_CORYI</name>
<reference evidence="2" key="1">
    <citation type="submission" date="2020-05" db="EMBL/GenBank/DDBJ databases">
        <title>WGS assembly of Corymbia citriodora subspecies variegata.</title>
        <authorList>
            <person name="Barry K."/>
            <person name="Hundley H."/>
            <person name="Shu S."/>
            <person name="Jenkins J."/>
            <person name="Grimwood J."/>
            <person name="Baten A."/>
        </authorList>
    </citation>
    <scope>NUCLEOTIDE SEQUENCE</scope>
    <source>
        <strain evidence="2">CV2-018</strain>
    </source>
</reference>
<keyword evidence="3" id="KW-1185">Reference proteome</keyword>
<evidence type="ECO:0000256" key="1">
    <source>
        <dbReference type="SAM" id="MobiDB-lite"/>
    </source>
</evidence>
<dbReference type="Gramene" id="rna-gnl|WGS:JABURB|Cocit.L4337.1">
    <property type="protein sequence ID" value="cds-KAF7851191.1"/>
    <property type="gene ID" value="gene-BT93_L4337"/>
</dbReference>
<dbReference type="PANTHER" id="PTHR33168">
    <property type="entry name" value="STRESS INDUCED PROTEIN-RELATED"/>
    <property type="match status" value="1"/>
</dbReference>
<feature type="compositionally biased region" description="Basic and acidic residues" evidence="1">
    <location>
        <begin position="38"/>
        <end position="47"/>
    </location>
</feature>
<feature type="region of interest" description="Disordered" evidence="1">
    <location>
        <begin position="1"/>
        <end position="49"/>
    </location>
</feature>
<sequence length="112" mass="12919">MRHCHGENDDDHLPSYRDIPSPLGRLFPYSPRPANAHETSEAKDKAKNYHRLRVGRHKRRHSSVDLQYDALSYAMNFDEGGADEDKVDDELPSRNFISRLPASPIRRKHAIT</sequence>
<accession>A0A8T0CUD9</accession>
<protein>
    <submittedName>
        <fullName evidence="2">Uncharacterized protein</fullName>
    </submittedName>
</protein>
<dbReference type="EMBL" id="MU089557">
    <property type="protein sequence ID" value="KAF7851191.1"/>
    <property type="molecule type" value="Genomic_DNA"/>
</dbReference>
<evidence type="ECO:0000313" key="2">
    <source>
        <dbReference type="EMBL" id="KAF7851191.1"/>
    </source>
</evidence>